<keyword evidence="4" id="KW-1185">Reference proteome</keyword>
<gene>
    <name evidence="3" type="ordered locus">Desmu_0656</name>
</gene>
<dbReference type="Proteomes" id="UP000001068">
    <property type="component" value="Chromosome"/>
</dbReference>
<evidence type="ECO:0000313" key="4">
    <source>
        <dbReference type="Proteomes" id="UP000001068"/>
    </source>
</evidence>
<feature type="domain" description="Fe/B12 periplasmic-binding" evidence="2">
    <location>
        <begin position="69"/>
        <end position="347"/>
    </location>
</feature>
<evidence type="ECO:0000256" key="1">
    <source>
        <dbReference type="SAM" id="Phobius"/>
    </source>
</evidence>
<keyword evidence="1" id="KW-0812">Transmembrane</keyword>
<name>E8R8Y8_DESM0</name>
<evidence type="ECO:0000313" key="3">
    <source>
        <dbReference type="EMBL" id="ADV64964.1"/>
    </source>
</evidence>
<keyword evidence="1" id="KW-0472">Membrane</keyword>
<dbReference type="AlphaFoldDB" id="E8R8Y8"/>
<dbReference type="KEGG" id="dmu:Desmu_0656"/>
<dbReference type="PANTHER" id="PTHR30535">
    <property type="entry name" value="VITAMIN B12-BINDING PROTEIN"/>
    <property type="match status" value="1"/>
</dbReference>
<evidence type="ECO:0000259" key="2">
    <source>
        <dbReference type="PROSITE" id="PS50983"/>
    </source>
</evidence>
<accession>E8R8Y8</accession>
<dbReference type="InterPro" id="IPR002491">
    <property type="entry name" value="ABC_transptr_periplasmic_BD"/>
</dbReference>
<keyword evidence="1" id="KW-1133">Transmembrane helix</keyword>
<protein>
    <submittedName>
        <fullName evidence="3">Periplasmic binding protein</fullName>
    </submittedName>
</protein>
<dbReference type="OrthoDB" id="24039at2157"/>
<dbReference type="Gene3D" id="3.40.50.1980">
    <property type="entry name" value="Nitrogenase molybdenum iron protein domain"/>
    <property type="match status" value="2"/>
</dbReference>
<sequence length="390" mass="42191" precursor="true">MKNERAALALTVAITALIAGGVLYYVLTTGGSIQSTTPTTTTGVAEPGTTVKVLDFANRTVEVKTPVKRIVAIGPGALRLIVYLNATELLVGVEEVEKTWSPVGRDYAMAYGDVLKALPVIGKGGPGNPPDPEAIASVRPDLIVMSAYYTTLKDPDELSRATGAAVIVVDYSPVTSTNLSMFYRALRLLGEVLGRSDRAEALVNYTESLLKDLRSRTTGLNTTSIRVYVGAVSYRGGQPFTGTQVPYPPLSWLGMASIADTMATTRGFLNVDFDSILMAQPDVVFVDEGNLNIVVQDFSKDPGKYCALRAFTGGRVYGLLPFNYYHSNIATALANSYYIGKVLFPERFTDVDPASKADEIYSVFLGKQVYSVFLQKYPGYINLSSIFQCK</sequence>
<dbReference type="eggNOG" id="arCOG03303">
    <property type="taxonomic scope" value="Archaea"/>
</dbReference>
<organism evidence="3 4">
    <name type="scientific">Desulfurococcus mucosus (strain ATCC 35584 / DSM 2162 / JCM 9187 / O7/1)</name>
    <dbReference type="NCBI Taxonomy" id="765177"/>
    <lineage>
        <taxon>Archaea</taxon>
        <taxon>Thermoproteota</taxon>
        <taxon>Thermoprotei</taxon>
        <taxon>Desulfurococcales</taxon>
        <taxon>Desulfurococcaceae</taxon>
        <taxon>Desulfurococcus</taxon>
    </lineage>
</organism>
<dbReference type="PANTHER" id="PTHR30535:SF34">
    <property type="entry name" value="MOLYBDATE-BINDING PROTEIN MOLA"/>
    <property type="match status" value="1"/>
</dbReference>
<dbReference type="HOGENOM" id="CLU_038034_13_1_2"/>
<dbReference type="STRING" id="765177.Desmu_0656"/>
<proteinExistence type="predicted"/>
<dbReference type="Pfam" id="PF01497">
    <property type="entry name" value="Peripla_BP_2"/>
    <property type="match status" value="1"/>
</dbReference>
<dbReference type="GeneID" id="10153350"/>
<dbReference type="SUPFAM" id="SSF53807">
    <property type="entry name" value="Helical backbone' metal receptor"/>
    <property type="match status" value="1"/>
</dbReference>
<dbReference type="PROSITE" id="PS50983">
    <property type="entry name" value="FE_B12_PBP"/>
    <property type="match status" value="1"/>
</dbReference>
<feature type="transmembrane region" description="Helical" evidence="1">
    <location>
        <begin position="7"/>
        <end position="27"/>
    </location>
</feature>
<reference evidence="3 4" key="2">
    <citation type="journal article" date="2011" name="Stand. Genomic Sci.">
        <title>Complete genome sequence of Desulfurococcus mucosus type strain (O7/1).</title>
        <authorList>
            <person name="Wirth R."/>
            <person name="Chertkov O."/>
            <person name="Held B."/>
            <person name="Lapidus A."/>
            <person name="Nolan M."/>
            <person name="Lucas S."/>
            <person name="Hammon N."/>
            <person name="Deshpande S."/>
            <person name="Cheng J.F."/>
            <person name="Tapia R."/>
            <person name="Han C."/>
            <person name="Goodwin L."/>
            <person name="Pitluck S."/>
            <person name="Liolios K."/>
            <person name="Ioanna P."/>
            <person name="Ivanova N."/>
            <person name="Mavromatis K."/>
            <person name="Mikhailova N."/>
            <person name="Pati A."/>
            <person name="Chen A."/>
            <person name="Palaniappan K."/>
            <person name="Land M."/>
            <person name="Hauser L."/>
            <person name="Chang Y.J."/>
            <person name="Jeffries C.D."/>
            <person name="Bilek Y."/>
            <person name="Hader T."/>
            <person name="Rohde M."/>
            <person name="Spring S."/>
            <person name="Sikorski J."/>
            <person name="Goker M."/>
            <person name="Woyke T."/>
            <person name="Bristow J."/>
            <person name="Eisen J.A."/>
            <person name="Markowitz V."/>
            <person name="Hugenholtz P."/>
            <person name="Kyrpides N.C."/>
            <person name="Klenk H.P."/>
        </authorList>
    </citation>
    <scope>NUCLEOTIDE SEQUENCE [LARGE SCALE GENOMIC DNA]</scope>
    <source>
        <strain evidence="4">ATCC 35584 / DSM 2162 / JCM 9187 / O7/1</strain>
    </source>
</reference>
<dbReference type="RefSeq" id="WP_013562186.1">
    <property type="nucleotide sequence ID" value="NC_014961.1"/>
</dbReference>
<dbReference type="InterPro" id="IPR050902">
    <property type="entry name" value="ABC_Transporter_SBP"/>
</dbReference>
<dbReference type="EMBL" id="CP002363">
    <property type="protein sequence ID" value="ADV64964.1"/>
    <property type="molecule type" value="Genomic_DNA"/>
</dbReference>
<reference evidence="4" key="1">
    <citation type="submission" date="2010-11" db="EMBL/GenBank/DDBJ databases">
        <title>The complete genome of Desulfurococcus mucosus DSM 2162.</title>
        <authorList>
            <consortium name="US DOE Joint Genome Institute (JGI-PGF)"/>
            <person name="Lucas S."/>
            <person name="Copeland A."/>
            <person name="Lapidus A."/>
            <person name="Bruce D."/>
            <person name="Goodwin L."/>
            <person name="Pitluck S."/>
            <person name="Kyrpides N."/>
            <person name="Mavromatis K."/>
            <person name="Pagani I."/>
            <person name="Ivanova N."/>
            <person name="Ovchinnikova G."/>
            <person name="Chertkov O."/>
            <person name="Held B."/>
            <person name="Brettin T."/>
            <person name="Detter J.C."/>
            <person name="Tapia R."/>
            <person name="Han C."/>
            <person name="Land M."/>
            <person name="Hauser L."/>
            <person name="Markowitz V."/>
            <person name="Cheng J.-F."/>
            <person name="Hugenholtz P."/>
            <person name="Woyke T."/>
            <person name="Wu D."/>
            <person name="Wirth R."/>
            <person name="Bilek Y."/>
            <person name="Hader T."/>
            <person name="Klenk H.-P."/>
            <person name="Eisen J.A."/>
        </authorList>
    </citation>
    <scope>NUCLEOTIDE SEQUENCE [LARGE SCALE GENOMIC DNA]</scope>
    <source>
        <strain evidence="4">ATCC 35584 / DSM 2162 / JCM 9187 / O7/1</strain>
    </source>
</reference>